<name>A0ACD4UHE9_9CAUD</name>
<dbReference type="Proteomes" id="UP001654496">
    <property type="component" value="Segment"/>
</dbReference>
<protein>
    <submittedName>
        <fullName evidence="1">Uncharacterized protein</fullName>
    </submittedName>
</protein>
<gene>
    <name evidence="1" type="primary">10</name>
    <name evidence="1" type="ORF">SEA_REYNAULD_10</name>
</gene>
<reference evidence="1" key="1">
    <citation type="submission" date="2023-06" db="EMBL/GenBank/DDBJ databases">
        <authorList>
            <person name="DeJong R.J."/>
            <person name="Yoon E."/>
            <person name="Radersma M."/>
            <person name="Veenstra M."/>
            <person name="Churu J."/>
            <person name="Moleakunnel K."/>
            <person name="Weaver G."/>
            <person name="Hill E."/>
            <person name="Janvier A."/>
            <person name="Harlow L."/>
            <person name="Kramer C."/>
            <person name="Seinen K."/>
            <person name="Chen A."/>
            <person name="Minasian M."/>
            <person name="Doorn S."/>
            <person name="Dole C."/>
            <person name="Ramsey F."/>
            <person name="Nieze J."/>
            <person name="Baker A."/>
            <person name="Swierenga S."/>
            <person name="White A."/>
            <person name="Howland A."/>
            <person name="Ko C."/>
            <person name="Russell D.A."/>
            <person name="Jacobs-Sera D."/>
            <person name="Hatfull G.F."/>
        </authorList>
    </citation>
    <scope>NUCLEOTIDE SEQUENCE</scope>
</reference>
<evidence type="ECO:0000313" key="1">
    <source>
        <dbReference type="EMBL" id="WKW85463.1"/>
    </source>
</evidence>
<dbReference type="EMBL" id="OR159659">
    <property type="protein sequence ID" value="WKW85463.1"/>
    <property type="molecule type" value="Genomic_DNA"/>
</dbReference>
<evidence type="ECO:0000313" key="2">
    <source>
        <dbReference type="Proteomes" id="UP001654496"/>
    </source>
</evidence>
<sequence>MALTLHRVSITQHATYGNGIGYDLDFELSAPKPVSGPKVRPGIERPCPSPRIGDQTVEVAAVTCYSPDLAVMVARDLVQVERRMHLDAAAHLERVMRRPAAAAGEGGVA</sequence>
<keyword evidence="2" id="KW-1185">Reference proteome</keyword>
<accession>A0ACD4UHE9</accession>
<organism evidence="1 2">
    <name type="scientific">Rhodococcus phage Reynauld</name>
    <dbReference type="NCBI Taxonomy" id="3062845"/>
    <lineage>
        <taxon>Viruses</taxon>
        <taxon>Duplodnaviria</taxon>
        <taxon>Heunggongvirae</taxon>
        <taxon>Uroviricota</taxon>
        <taxon>Caudoviricetes</taxon>
        <taxon>Caudoviricetes incertae sedis</taxon>
        <taxon>Reynauldvirus</taxon>
        <taxon>Reynauldvirus reynauld</taxon>
    </lineage>
</organism>
<proteinExistence type="predicted"/>